<feature type="transmembrane region" description="Helical" evidence="8">
    <location>
        <begin position="93"/>
        <end position="111"/>
    </location>
</feature>
<proteinExistence type="inferred from homology"/>
<evidence type="ECO:0000256" key="1">
    <source>
        <dbReference type="ARBA" id="ARBA00004651"/>
    </source>
</evidence>
<feature type="transmembrane region" description="Helical" evidence="8">
    <location>
        <begin position="308"/>
        <end position="327"/>
    </location>
</feature>
<keyword evidence="6 8" id="KW-1133">Transmembrane helix</keyword>
<name>A0A239YKB6_9FIRM</name>
<keyword evidence="4" id="KW-1003">Cell membrane</keyword>
<evidence type="ECO:0000256" key="8">
    <source>
        <dbReference type="SAM" id="Phobius"/>
    </source>
</evidence>
<dbReference type="Pfam" id="PF01594">
    <property type="entry name" value="AI-2E_transport"/>
    <property type="match status" value="1"/>
</dbReference>
<evidence type="ECO:0000313" key="10">
    <source>
        <dbReference type="Proteomes" id="UP000214973"/>
    </source>
</evidence>
<keyword evidence="3" id="KW-0813">Transport</keyword>
<evidence type="ECO:0000313" key="9">
    <source>
        <dbReference type="EMBL" id="SNV59559.1"/>
    </source>
</evidence>
<feature type="transmembrane region" description="Helical" evidence="8">
    <location>
        <begin position="186"/>
        <end position="205"/>
    </location>
</feature>
<comment type="subcellular location">
    <subcellularLocation>
        <location evidence="1">Cell membrane</location>
        <topology evidence="1">Multi-pass membrane protein</topology>
    </subcellularLocation>
</comment>
<protein>
    <submittedName>
        <fullName evidence="9">Pheromone autoinducer 2 transporter</fullName>
    </submittedName>
</protein>
<accession>A0A239YKB6</accession>
<feature type="transmembrane region" description="Helical" evidence="8">
    <location>
        <begin position="244"/>
        <end position="266"/>
    </location>
</feature>
<keyword evidence="5 8" id="KW-0812">Transmembrane</keyword>
<dbReference type="EMBL" id="LT906470">
    <property type="protein sequence ID" value="SNV59559.1"/>
    <property type="molecule type" value="Genomic_DNA"/>
</dbReference>
<evidence type="ECO:0000256" key="2">
    <source>
        <dbReference type="ARBA" id="ARBA00009773"/>
    </source>
</evidence>
<feature type="transmembrane region" description="Helical" evidence="8">
    <location>
        <begin position="339"/>
        <end position="365"/>
    </location>
</feature>
<sequence length="386" mass="42609">MVCVVSIVKWVMRMEKFKYYKQLVGAIILAGIMVIVALRIGDIANAIDAVLSAFVPLILGACMAFVLDILVVRYERWLWPKTKFGWRYKIRRPLSIILSFVTISLIVYFIARMAVPQLIHSMSIIVSAAPQLYADFQVWIQHITEAIPFASNQTIMDTLNGESFVKYTREWGTKGGSYIVDTMGSVLSWTLNIGLGLIFAVYMLLDKERLILQGKRMLKAYASDVWVERTTYVGNVAVKTFSNFFVGQFIDALILGVMVGVTLWLFNIEYATTIACVIGLTGLIPLLGIYIGGVMGAVMLLTVNPMDALLYVVILEVLHQIESNVIYPKVVGNSIGLPGLWVFAAVIVGASLMGVIGMLVGVPLVATCYKLLMADVEARLASNEGL</sequence>
<feature type="transmembrane region" description="Helical" evidence="8">
    <location>
        <begin position="23"/>
        <end position="41"/>
    </location>
</feature>
<reference evidence="9 10" key="1">
    <citation type="submission" date="2017-06" db="EMBL/GenBank/DDBJ databases">
        <authorList>
            <consortium name="Pathogen Informatics"/>
        </authorList>
    </citation>
    <scope>NUCLEOTIDE SEQUENCE [LARGE SCALE GENOMIC DNA]</scope>
    <source>
        <strain evidence="9 10">NCTC12018</strain>
    </source>
</reference>
<evidence type="ECO:0000256" key="6">
    <source>
        <dbReference type="ARBA" id="ARBA00022989"/>
    </source>
</evidence>
<dbReference type="KEGG" id="vrm:44547418_00483"/>
<dbReference type="AlphaFoldDB" id="A0A239YKB6"/>
<evidence type="ECO:0000256" key="5">
    <source>
        <dbReference type="ARBA" id="ARBA00022692"/>
    </source>
</evidence>
<gene>
    <name evidence="9" type="primary">yhhT</name>
    <name evidence="9" type="ORF">SAMEA44547418_00483</name>
</gene>
<dbReference type="Proteomes" id="UP000214973">
    <property type="component" value="Chromosome 1"/>
</dbReference>
<keyword evidence="7 8" id="KW-0472">Membrane</keyword>
<evidence type="ECO:0000256" key="4">
    <source>
        <dbReference type="ARBA" id="ARBA00022475"/>
    </source>
</evidence>
<feature type="transmembrane region" description="Helical" evidence="8">
    <location>
        <begin position="53"/>
        <end position="72"/>
    </location>
</feature>
<feature type="transmembrane region" description="Helical" evidence="8">
    <location>
        <begin position="272"/>
        <end position="301"/>
    </location>
</feature>
<dbReference type="PANTHER" id="PTHR21716:SF53">
    <property type="entry name" value="PERMEASE PERM-RELATED"/>
    <property type="match status" value="1"/>
</dbReference>
<organism evidence="9 10">
    <name type="scientific">Veillonella rodentium</name>
    <dbReference type="NCBI Taxonomy" id="248315"/>
    <lineage>
        <taxon>Bacteria</taxon>
        <taxon>Bacillati</taxon>
        <taxon>Bacillota</taxon>
        <taxon>Negativicutes</taxon>
        <taxon>Veillonellales</taxon>
        <taxon>Veillonellaceae</taxon>
        <taxon>Veillonella</taxon>
    </lineage>
</organism>
<dbReference type="InterPro" id="IPR002549">
    <property type="entry name" value="AI-2E-like"/>
</dbReference>
<comment type="similarity">
    <text evidence="2">Belongs to the autoinducer-2 exporter (AI-2E) (TC 2.A.86) family.</text>
</comment>
<keyword evidence="10" id="KW-1185">Reference proteome</keyword>
<dbReference type="PANTHER" id="PTHR21716">
    <property type="entry name" value="TRANSMEMBRANE PROTEIN"/>
    <property type="match status" value="1"/>
</dbReference>
<evidence type="ECO:0000256" key="7">
    <source>
        <dbReference type="ARBA" id="ARBA00023136"/>
    </source>
</evidence>
<evidence type="ECO:0000256" key="3">
    <source>
        <dbReference type="ARBA" id="ARBA00022448"/>
    </source>
</evidence>
<dbReference type="GO" id="GO:0055085">
    <property type="term" value="P:transmembrane transport"/>
    <property type="evidence" value="ECO:0007669"/>
    <property type="project" value="TreeGrafter"/>
</dbReference>
<dbReference type="GO" id="GO:0005886">
    <property type="term" value="C:plasma membrane"/>
    <property type="evidence" value="ECO:0007669"/>
    <property type="project" value="UniProtKB-SubCell"/>
</dbReference>